<dbReference type="EMBL" id="AAKN02020822">
    <property type="status" value="NOT_ANNOTATED_CDS"/>
    <property type="molecule type" value="Genomic_DNA"/>
</dbReference>
<dbReference type="PROSITE" id="PS50268">
    <property type="entry name" value="CADHERIN_2"/>
    <property type="match status" value="9"/>
</dbReference>
<keyword evidence="3" id="KW-0677">Repeat</keyword>
<dbReference type="FunFam" id="2.60.40.3430:FF:000001">
    <property type="entry name" value="protocadherin-15 isoform X1"/>
    <property type="match status" value="1"/>
</dbReference>
<dbReference type="SMART" id="SM00112">
    <property type="entry name" value="CA"/>
    <property type="match status" value="10"/>
</dbReference>
<dbReference type="EMBL" id="AAKN02020826">
    <property type="status" value="NOT_ANNOTATED_CDS"/>
    <property type="molecule type" value="Genomic_DNA"/>
</dbReference>
<proteinExistence type="predicted"/>
<dbReference type="EMBL" id="AAKN02020819">
    <property type="status" value="NOT_ANNOTATED_CDS"/>
    <property type="molecule type" value="Genomic_DNA"/>
</dbReference>
<evidence type="ECO:0000256" key="7">
    <source>
        <dbReference type="ARBA" id="ARBA00023136"/>
    </source>
</evidence>
<dbReference type="PANTHER" id="PTHR24025">
    <property type="entry name" value="DESMOGLEIN FAMILY MEMBER"/>
    <property type="match status" value="1"/>
</dbReference>
<evidence type="ECO:0000256" key="1">
    <source>
        <dbReference type="ARBA" id="ARBA00004370"/>
    </source>
</evidence>
<evidence type="ECO:0000313" key="13">
    <source>
        <dbReference type="Proteomes" id="UP000005447"/>
    </source>
</evidence>
<dbReference type="VEuPathDB" id="HostDB:ENSCPOG00000004846"/>
<dbReference type="FunFam" id="2.60.40.60:FF:000070">
    <property type="entry name" value="protocadherin-15 isoform X1"/>
    <property type="match status" value="1"/>
</dbReference>
<comment type="subcellular location">
    <subcellularLocation>
        <location evidence="1">Membrane</location>
    </subcellularLocation>
</comment>
<gene>
    <name evidence="12" type="primary">PCDH15</name>
</gene>
<dbReference type="PANTHER" id="PTHR24025:SF31">
    <property type="entry name" value="NEURAL-CADHERIN"/>
    <property type="match status" value="1"/>
</dbReference>
<dbReference type="SUPFAM" id="SSF49313">
    <property type="entry name" value="Cadherin-like"/>
    <property type="match status" value="10"/>
</dbReference>
<dbReference type="EMBL" id="AAKN02020824">
    <property type="status" value="NOT_ANNOTATED_CDS"/>
    <property type="molecule type" value="Genomic_DNA"/>
</dbReference>
<dbReference type="EMBL" id="AAKN02020827">
    <property type="status" value="NOT_ANNOTATED_CDS"/>
    <property type="molecule type" value="Genomic_DNA"/>
</dbReference>
<feature type="region of interest" description="Disordered" evidence="9">
    <location>
        <begin position="1824"/>
        <end position="1871"/>
    </location>
</feature>
<dbReference type="Pfam" id="PF18432">
    <property type="entry name" value="ECD"/>
    <property type="match status" value="1"/>
</dbReference>
<feature type="domain" description="Cadherin" evidence="11">
    <location>
        <begin position="554"/>
        <end position="654"/>
    </location>
</feature>
<dbReference type="GO" id="GO:0048839">
    <property type="term" value="P:inner ear development"/>
    <property type="evidence" value="ECO:0007669"/>
    <property type="project" value="InterPro"/>
</dbReference>
<evidence type="ECO:0000256" key="3">
    <source>
        <dbReference type="ARBA" id="ARBA00022737"/>
    </source>
</evidence>
<feature type="compositionally biased region" description="Polar residues" evidence="9">
    <location>
        <begin position="1862"/>
        <end position="1871"/>
    </location>
</feature>
<dbReference type="EMBL" id="AAKN02020821">
    <property type="status" value="NOT_ANNOTATED_CDS"/>
    <property type="molecule type" value="Genomic_DNA"/>
</dbReference>
<dbReference type="Gene3D" id="2.60.40.60">
    <property type="entry name" value="Cadherins"/>
    <property type="match status" value="10"/>
</dbReference>
<dbReference type="GO" id="GO:0005509">
    <property type="term" value="F:calcium ion binding"/>
    <property type="evidence" value="ECO:0007669"/>
    <property type="project" value="UniProtKB-UniRule"/>
</dbReference>
<feature type="region of interest" description="Disordered" evidence="9">
    <location>
        <begin position="1728"/>
        <end position="1753"/>
    </location>
</feature>
<dbReference type="InterPro" id="IPR050971">
    <property type="entry name" value="Cadherin-domain_protein"/>
</dbReference>
<keyword evidence="6 10" id="KW-1133">Transmembrane helix</keyword>
<feature type="domain" description="Cadherin" evidence="11">
    <location>
        <begin position="656"/>
        <end position="756"/>
    </location>
</feature>
<protein>
    <submittedName>
        <fullName evidence="12">Protocadherin related 15</fullName>
    </submittedName>
</protein>
<dbReference type="GeneTree" id="ENSGT00940000156675"/>
<dbReference type="EMBL" id="AAKN02020825">
    <property type="status" value="NOT_ANNOTATED_CDS"/>
    <property type="molecule type" value="Genomic_DNA"/>
</dbReference>
<reference evidence="13" key="1">
    <citation type="journal article" date="2011" name="Nature">
        <title>A high-resolution map of human evolutionary constraint using 29 mammals.</title>
        <authorList>
            <person name="Lindblad-Toh K."/>
            <person name="Garber M."/>
            <person name="Zuk O."/>
            <person name="Lin M.F."/>
            <person name="Parker B.J."/>
            <person name="Washietl S."/>
            <person name="Kheradpour P."/>
            <person name="Ernst J."/>
            <person name="Jordan G."/>
            <person name="Mauceli E."/>
            <person name="Ward L.D."/>
            <person name="Lowe C.B."/>
            <person name="Holloway A.K."/>
            <person name="Clamp M."/>
            <person name="Gnerre S."/>
            <person name="Alfoldi J."/>
            <person name="Beal K."/>
            <person name="Chang J."/>
            <person name="Clawson H."/>
            <person name="Cuff J."/>
            <person name="Di Palma F."/>
            <person name="Fitzgerald S."/>
            <person name="Flicek P."/>
            <person name="Guttman M."/>
            <person name="Hubisz M.J."/>
            <person name="Jaffe D.B."/>
            <person name="Jungreis I."/>
            <person name="Kent W.J."/>
            <person name="Kostka D."/>
            <person name="Lara M."/>
            <person name="Martins A.L."/>
            <person name="Massingham T."/>
            <person name="Moltke I."/>
            <person name="Raney B.J."/>
            <person name="Rasmussen M.D."/>
            <person name="Robinson J."/>
            <person name="Stark A."/>
            <person name="Vilella A.J."/>
            <person name="Wen J."/>
            <person name="Xie X."/>
            <person name="Zody M.C."/>
            <person name="Baldwin J."/>
            <person name="Bloom T."/>
            <person name="Chin C.W."/>
            <person name="Heiman D."/>
            <person name="Nicol R."/>
            <person name="Nusbaum C."/>
            <person name="Young S."/>
            <person name="Wilkinson J."/>
            <person name="Worley K.C."/>
            <person name="Kovar C.L."/>
            <person name="Muzny D.M."/>
            <person name="Gibbs R.A."/>
            <person name="Cree A."/>
            <person name="Dihn H.H."/>
            <person name="Fowler G."/>
            <person name="Jhangiani S."/>
            <person name="Joshi V."/>
            <person name="Lee S."/>
            <person name="Lewis L.R."/>
            <person name="Nazareth L.V."/>
            <person name="Okwuonu G."/>
            <person name="Santibanez J."/>
            <person name="Warren W.C."/>
            <person name="Mardis E.R."/>
            <person name="Weinstock G.M."/>
            <person name="Wilson R.K."/>
            <person name="Delehaunty K."/>
            <person name="Dooling D."/>
            <person name="Fronik C."/>
            <person name="Fulton L."/>
            <person name="Fulton B."/>
            <person name="Graves T."/>
            <person name="Minx P."/>
            <person name="Sodergren E."/>
            <person name="Birney E."/>
            <person name="Margulies E.H."/>
            <person name="Herrero J."/>
            <person name="Green E.D."/>
            <person name="Haussler D."/>
            <person name="Siepel A."/>
            <person name="Goldman N."/>
            <person name="Pollard K.S."/>
            <person name="Pedersen J.S."/>
            <person name="Lander E.S."/>
            <person name="Kellis M."/>
        </authorList>
    </citation>
    <scope>NUCLEOTIDE SEQUENCE [LARGE SCALE GENOMIC DNA]</scope>
    <source>
        <strain evidence="13">2N</strain>
    </source>
</reference>
<evidence type="ECO:0000256" key="6">
    <source>
        <dbReference type="ARBA" id="ARBA00022989"/>
    </source>
</evidence>
<accession>A0A286XEB6</accession>
<evidence type="ECO:0000256" key="5">
    <source>
        <dbReference type="ARBA" id="ARBA00022889"/>
    </source>
</evidence>
<dbReference type="Bgee" id="ENSCPOG00000004846">
    <property type="expression patterns" value="Expressed in adrenal gland and 6 other cell types or tissues"/>
</dbReference>
<feature type="domain" description="Cadherin" evidence="11">
    <location>
        <begin position="333"/>
        <end position="446"/>
    </location>
</feature>
<dbReference type="FunFam" id="2.60.40.60:FF:000055">
    <property type="entry name" value="protocadherin-15 isoform X1"/>
    <property type="match status" value="1"/>
</dbReference>
<dbReference type="GO" id="GO:0032420">
    <property type="term" value="C:stereocilium"/>
    <property type="evidence" value="ECO:0007669"/>
    <property type="project" value="InterPro"/>
</dbReference>
<keyword evidence="7 10" id="KW-0472">Membrane</keyword>
<feature type="region of interest" description="Disordered" evidence="9">
    <location>
        <begin position="1459"/>
        <end position="1478"/>
    </location>
</feature>
<feature type="compositionally biased region" description="Polar residues" evidence="9">
    <location>
        <begin position="1824"/>
        <end position="1840"/>
    </location>
</feature>
<name>A0A286XEB6_CAVPO</name>
<feature type="compositionally biased region" description="Polar residues" evidence="9">
    <location>
        <begin position="1466"/>
        <end position="1476"/>
    </location>
</feature>
<feature type="domain" description="Cadherin" evidence="11">
    <location>
        <begin position="974"/>
        <end position="1081"/>
    </location>
</feature>
<dbReference type="FunFam" id="2.60.40.60:FF:000063">
    <property type="entry name" value="protocadherin-15 isoform X1"/>
    <property type="match status" value="1"/>
</dbReference>
<evidence type="ECO:0000256" key="9">
    <source>
        <dbReference type="SAM" id="MobiDB-lite"/>
    </source>
</evidence>
<feature type="domain" description="Cadherin" evidence="11">
    <location>
        <begin position="757"/>
        <end position="863"/>
    </location>
</feature>
<evidence type="ECO:0000256" key="10">
    <source>
        <dbReference type="SAM" id="Phobius"/>
    </source>
</evidence>
<dbReference type="InterPro" id="IPR002126">
    <property type="entry name" value="Cadherin-like_dom"/>
</dbReference>
<dbReference type="Pfam" id="PF00028">
    <property type="entry name" value="Cadherin"/>
    <property type="match status" value="6"/>
</dbReference>
<dbReference type="GO" id="GO:0005911">
    <property type="term" value="C:cell-cell junction"/>
    <property type="evidence" value="ECO:0007669"/>
    <property type="project" value="TreeGrafter"/>
</dbReference>
<organism evidence="12 13">
    <name type="scientific">Cavia porcellus</name>
    <name type="common">Guinea pig</name>
    <dbReference type="NCBI Taxonomy" id="10141"/>
    <lineage>
        <taxon>Eukaryota</taxon>
        <taxon>Metazoa</taxon>
        <taxon>Chordata</taxon>
        <taxon>Craniata</taxon>
        <taxon>Vertebrata</taxon>
        <taxon>Euteleostomi</taxon>
        <taxon>Mammalia</taxon>
        <taxon>Eutheria</taxon>
        <taxon>Euarchontoglires</taxon>
        <taxon>Glires</taxon>
        <taxon>Rodentia</taxon>
        <taxon>Hystricomorpha</taxon>
        <taxon>Caviidae</taxon>
        <taxon>Cavia</taxon>
    </lineage>
</organism>
<dbReference type="Proteomes" id="UP000005447">
    <property type="component" value="Unassembled WGS sequence"/>
</dbReference>
<feature type="domain" description="Cadherin" evidence="11">
    <location>
        <begin position="215"/>
        <end position="332"/>
    </location>
</feature>
<dbReference type="GO" id="GO:0005886">
    <property type="term" value="C:plasma membrane"/>
    <property type="evidence" value="ECO:0007669"/>
    <property type="project" value="InterPro"/>
</dbReference>
<keyword evidence="13" id="KW-1185">Reference proteome</keyword>
<dbReference type="GO" id="GO:0007156">
    <property type="term" value="P:homophilic cell adhesion via plasma membrane adhesion molecules"/>
    <property type="evidence" value="ECO:0007669"/>
    <property type="project" value="InterPro"/>
</dbReference>
<dbReference type="CDD" id="cd11304">
    <property type="entry name" value="Cadherin_repeat"/>
    <property type="match status" value="9"/>
</dbReference>
<reference evidence="12" key="2">
    <citation type="submission" date="2025-08" db="UniProtKB">
        <authorList>
            <consortium name="Ensembl"/>
        </authorList>
    </citation>
    <scope>IDENTIFICATION</scope>
    <source>
        <strain evidence="12">2N</strain>
    </source>
</reference>
<feature type="domain" description="Cadherin" evidence="11">
    <location>
        <begin position="1082"/>
        <end position="1196"/>
    </location>
</feature>
<dbReference type="FunFam" id="2.60.40.60:FF:000047">
    <property type="entry name" value="protocadherin-15 isoform X1"/>
    <property type="match status" value="1"/>
</dbReference>
<dbReference type="FunFam" id="2.60.40.60:FF:000057">
    <property type="entry name" value="protocadherin-15 isoform X1"/>
    <property type="match status" value="1"/>
</dbReference>
<keyword evidence="5" id="KW-0130">Cell adhesion</keyword>
<evidence type="ECO:0000313" key="12">
    <source>
        <dbReference type="Ensembl" id="ENSCPOP00000023807.1"/>
    </source>
</evidence>
<dbReference type="InterPro" id="IPR041149">
    <property type="entry name" value="EC_dom"/>
</dbReference>
<dbReference type="FunFam" id="2.60.40.60:FF:000054">
    <property type="entry name" value="protocadherin-15 isoform X1"/>
    <property type="match status" value="1"/>
</dbReference>
<dbReference type="Gene3D" id="2.60.40.3430">
    <property type="match status" value="1"/>
</dbReference>
<dbReference type="GO" id="GO:0007605">
    <property type="term" value="P:sensory perception of sound"/>
    <property type="evidence" value="ECO:0007669"/>
    <property type="project" value="InterPro"/>
</dbReference>
<evidence type="ECO:0000256" key="4">
    <source>
        <dbReference type="ARBA" id="ARBA00022837"/>
    </source>
</evidence>
<evidence type="ECO:0000256" key="8">
    <source>
        <dbReference type="PROSITE-ProRule" id="PRU00043"/>
    </source>
</evidence>
<dbReference type="InterPro" id="IPR015919">
    <property type="entry name" value="Cadherin-like_sf"/>
</dbReference>
<dbReference type="Pfam" id="PF23206">
    <property type="entry name" value="PCDH15_12th"/>
    <property type="match status" value="1"/>
</dbReference>
<keyword evidence="2 10" id="KW-0812">Transmembrane</keyword>
<feature type="domain" description="Cadherin" evidence="11">
    <location>
        <begin position="447"/>
        <end position="553"/>
    </location>
</feature>
<dbReference type="EMBL" id="AAKN02020828">
    <property type="status" value="NOT_ANNOTATED_CDS"/>
    <property type="molecule type" value="Genomic_DNA"/>
</dbReference>
<keyword evidence="4 8" id="KW-0106">Calcium</keyword>
<dbReference type="FunFam" id="2.60.40.60:FF:000050">
    <property type="entry name" value="protocadherin-15 isoform X1"/>
    <property type="match status" value="1"/>
</dbReference>
<dbReference type="PROSITE" id="PS00232">
    <property type="entry name" value="CADHERIN_1"/>
    <property type="match status" value="4"/>
</dbReference>
<feature type="transmembrane region" description="Helical" evidence="10">
    <location>
        <begin position="1313"/>
        <end position="1336"/>
    </location>
</feature>
<dbReference type="EMBL" id="AAKN02020823">
    <property type="status" value="NOT_ANNOTATED_CDS"/>
    <property type="molecule type" value="Genomic_DNA"/>
</dbReference>
<dbReference type="FunFam" id="2.60.40.60:FF:000056">
    <property type="entry name" value="protocadherin-15 isoform X1"/>
    <property type="match status" value="1"/>
</dbReference>
<feature type="domain" description="Cadherin" evidence="11">
    <location>
        <begin position="864"/>
        <end position="972"/>
    </location>
</feature>
<dbReference type="InterPro" id="IPR030718">
    <property type="entry name" value="EC_dom_sf"/>
</dbReference>
<dbReference type="PRINTS" id="PR00205">
    <property type="entry name" value="CADHERIN"/>
</dbReference>
<dbReference type="InterPro" id="IPR056989">
    <property type="entry name" value="PCDH15_12th_dom"/>
</dbReference>
<evidence type="ECO:0000259" key="11">
    <source>
        <dbReference type="PROSITE" id="PS50268"/>
    </source>
</evidence>
<dbReference type="FunFam" id="2.60.40.60:FF:000049">
    <property type="entry name" value="protocadherin-15 isoform X1"/>
    <property type="match status" value="1"/>
</dbReference>
<reference evidence="12" key="3">
    <citation type="submission" date="2025-09" db="UniProtKB">
        <authorList>
            <consortium name="Ensembl"/>
        </authorList>
    </citation>
    <scope>IDENTIFICATION</scope>
    <source>
        <strain evidence="12">2N</strain>
    </source>
</reference>
<sequence length="1871" mass="206704">MISSETALWKAPPHCTLRCGHSCTPCGTILVDNMLIKGTAGGPDPTIELSLKDNVDYWVLLDPVKQMLFLNSTGRVLDRDPPMNIHSIVVQVQCINKKVGTVIYHEVRIVVRDRNDNSPTFKHESYYATVNELTPVGTTIFTGFSGDNGATDIDDGPNGQIEYVIQYNPEDPDRAQNLNERRTTTTTLTVDVLDGDDLGPMFLPCVLVPNTRDCRPLTYQATIPELRTPEELNPIIVTPPIQAIDQDRNIQPPSDRPGILYSILVGTPEDYPRFFHMHPRTAELSLLEPVNRDIHQKFDLVIKAEQDNGHPLPAFASLHIEILDENNQSPYFTMSSYQGYILESAPVGATICDSMNLSTPLRIVALDKDIEDTKDPELHLFLNDYTSVFTVTQTGIIRYLTLLQPVDREEQQFYTFSITAFDGVQESKPVVVNIRVMDANDNTPTFPEISYDVYVYTDMRPGDSVIQLTAVDADEGSNGEITYEILVGAQGDFVINKTTGLITIAPGVELIVGRTYALTVQAADNAPPAERRQSICTVYVEVLPPNNQSPPRFPQLMYSLEISEAMRIGAVLLNLQATDREGDPITYAIENGDPQRVFNLSETTGILTLGKALDRESTDRYILIVTASDGRPDGTSTATVNVVVTDVNDNAPVFDPYLPRNLSVVEEEANAFVGQVRATDPDAGINGQVHYSLGNFNNLFRITSNGSIYTAVKLNREVRDYYELIVVATDGAVHPRHSTLTLAIKVLDIDDNSPVFTNSTYTVVVEENLPAGTIFLQIEAKDVDLGANVSYRIRSPEVKHIFALHPFTGQLSLLRSLDYEAFPDQEASITFLVEAFDIYGTMPPGIATVTVIVKDMNDYPPVFSKRIYKGMVAPDAVKGTPITTVYAEDADPPGLPASRVRYRVDDVQFPYPASIFDVEEDSGRVITRVNLNEEPTTIFKLVVVAFDDGEPVMSSSATVKILVLHPGEIPRFTQEEYRPPPVSELATRGTMVGVISAAAINQSIVYSIVSGNEEDKFGINNITGVIYVNAPLDYETRTSYVLRVQADSLEVVLANLRVPSKSNTAKVYIEIQDENDHPPVFQKKFYIGGVSEDARMFASVLRVKATDKDTGNYSAMAYRLIIPPIKEGKEGFVVEAYTGLIKTAMLFHNMRRSYFKFQVIATDDYGKGLSGKADVLVSVVNQLDMQVIVSNVPPTLVEKKIEDLTEILDRYVQEQIPGAKVVVESIGARRHGDAFSLEDYTKCDLTVYAIDPQTNRAIDRNELFKFLDGKLLDINKDFQPHYGEGGRILEIRTPEAVTSIKKRGESLGYTEGALLALAFIIILCCIPAILVVLVSYRQRQAECTKTARIQSALPAAKPAAPAPVPMAAPPPPPPPPGAHLYEELGDSTILFLLYHFEQSRGNNSLSEDRKSQQVLMPFSSNTVGAHKPTHIDGSFRSSQPKPGRKFAFLSDEDNLCGQDPLYKENIGQNSPNSDITLRTDFENPFISQTQVKSQSLRGPRGKIQRMWNQSVSLPGRLMWKVPSRPETIDMVNWQDAWQKAAKEKSGTCPNKNSSNPLLTTEGENWTEKEETRQREALISQEAEQLKSLSLDSSFSSSWSHFSWSTLPTISRTVELKSDSNVITSPDDCSLEFSSPEPYTLNSQVLKRETTTCMLDVEAKRSNSENLSHPPNVCPSSPSPHSHLFPPYSLVPPLLIPPSVSLPPLPPPNPSPLPLSSFLPLSSLPSTPPVLSSFSTVPPPLPSTSRPPSDSVLSTQSISMPVVKCTTTLTPCKEKSAMMQLPTSKAVGNADPQREPKGVLKHVKNLAELEKSVSNMYSQIEKNYPPTNVSKLQSSYPSEITNMEIPSEQNQEDLNSVVERIGKQSQSQSTSL</sequence>
<dbReference type="EMBL" id="AAKN02020820">
    <property type="status" value="NOT_ANNOTATED_CDS"/>
    <property type="molecule type" value="Genomic_DNA"/>
</dbReference>
<dbReference type="InterPro" id="IPR020894">
    <property type="entry name" value="Cadherin_CS"/>
</dbReference>
<dbReference type="Ensembl" id="ENSCPOT00000048233.1">
    <property type="protein sequence ID" value="ENSCPOP00000023807.1"/>
    <property type="gene ID" value="ENSCPOG00000004846.4"/>
</dbReference>
<evidence type="ECO:0000256" key="2">
    <source>
        <dbReference type="ARBA" id="ARBA00022692"/>
    </source>
</evidence>
<feature type="region of interest" description="Disordered" evidence="9">
    <location>
        <begin position="1420"/>
        <end position="1443"/>
    </location>
</feature>